<dbReference type="Proteomes" id="UP000692954">
    <property type="component" value="Unassembled WGS sequence"/>
</dbReference>
<comment type="caution">
    <text evidence="2">The sequence shown here is derived from an EMBL/GenBank/DDBJ whole genome shotgun (WGS) entry which is preliminary data.</text>
</comment>
<name>A0A8S1KC21_9CILI</name>
<organism evidence="2 3">
    <name type="scientific">Paramecium sonneborni</name>
    <dbReference type="NCBI Taxonomy" id="65129"/>
    <lineage>
        <taxon>Eukaryota</taxon>
        <taxon>Sar</taxon>
        <taxon>Alveolata</taxon>
        <taxon>Ciliophora</taxon>
        <taxon>Intramacronucleata</taxon>
        <taxon>Oligohymenophorea</taxon>
        <taxon>Peniculida</taxon>
        <taxon>Parameciidae</taxon>
        <taxon>Paramecium</taxon>
    </lineage>
</organism>
<protein>
    <submittedName>
        <fullName evidence="2">Uncharacterized protein</fullName>
    </submittedName>
</protein>
<dbReference type="EMBL" id="CAJJDN010000006">
    <property type="protein sequence ID" value="CAD8052053.1"/>
    <property type="molecule type" value="Genomic_DNA"/>
</dbReference>
<evidence type="ECO:0000313" key="3">
    <source>
        <dbReference type="Proteomes" id="UP000692954"/>
    </source>
</evidence>
<accession>A0A8S1KC21</accession>
<proteinExistence type="predicted"/>
<evidence type="ECO:0000256" key="1">
    <source>
        <dbReference type="SAM" id="MobiDB-lite"/>
    </source>
</evidence>
<reference evidence="2" key="1">
    <citation type="submission" date="2021-01" db="EMBL/GenBank/DDBJ databases">
        <authorList>
            <consortium name="Genoscope - CEA"/>
            <person name="William W."/>
        </authorList>
    </citation>
    <scope>NUCLEOTIDE SEQUENCE</scope>
</reference>
<feature type="region of interest" description="Disordered" evidence="1">
    <location>
        <begin position="101"/>
        <end position="129"/>
    </location>
</feature>
<keyword evidence="3" id="KW-1185">Reference proteome</keyword>
<evidence type="ECO:0000313" key="2">
    <source>
        <dbReference type="EMBL" id="CAD8052053.1"/>
    </source>
</evidence>
<dbReference type="AlphaFoldDB" id="A0A8S1KC21"/>
<sequence length="129" mass="15232">MVISILSNYKCQQPFYQIINGLDFKSHAKIQDRKISYSSVNKNFVSSQKNGWKFAQLYQGNEEVVLLHIKFISESLQKNIKSKELPKQQLLYEQFKLPFPKKRNGDKREEQIDNVKEEGMREVMENRGC</sequence>
<gene>
    <name evidence="2" type="ORF">PSON_ATCC_30995.1.T0060249</name>
</gene>
<feature type="compositionally biased region" description="Basic and acidic residues" evidence="1">
    <location>
        <begin position="106"/>
        <end position="129"/>
    </location>
</feature>